<dbReference type="Pfam" id="PF03022">
    <property type="entry name" value="MRJP"/>
    <property type="match status" value="1"/>
</dbReference>
<evidence type="ECO:0000256" key="4">
    <source>
        <dbReference type="SAM" id="SignalP"/>
    </source>
</evidence>
<dbReference type="FunFam" id="2.120.10.30:FF:000045">
    <property type="entry name" value="Blast:Protein yellow"/>
    <property type="match status" value="1"/>
</dbReference>
<dbReference type="GO" id="GO:0005576">
    <property type="term" value="C:extracellular region"/>
    <property type="evidence" value="ECO:0007669"/>
    <property type="project" value="UniProtKB-SubCell"/>
</dbReference>
<comment type="similarity">
    <text evidence="2">Belongs to the major royal jelly protein family.</text>
</comment>
<dbReference type="SUPFAM" id="SSF101898">
    <property type="entry name" value="NHL repeat"/>
    <property type="match status" value="1"/>
</dbReference>
<protein>
    <submittedName>
        <fullName evidence="5">Uncharacterized protein</fullName>
    </submittedName>
</protein>
<dbReference type="AlphaFoldDB" id="A0AAW2I8D0"/>
<name>A0AAW2I8D0_9NEOP</name>
<gene>
    <name evidence="5" type="ORF">PYX00_000404</name>
</gene>
<sequence length="401" mass="44472">MAFSRLAALVILIAGLGITSCEVEVVNHWNLLPFDLPYDYPVNGGFVPENNVFTGLEIGWNRIFLAIPRLRVGVPATLAWIPRQRNGELTSPALQAYPNWEFHSSTGHGVNCSGLISVYRIRADRCNRLWVLDSGVSNSLDDFTTVCPPKILVFDMSTDRLVKSVTFPREVVRQNTLLTNLVLDDISGYGSCDDTYVYMSDSAAPGIIVYDARKDIAWRVTHPSMFPDPDFATFTIAGESFTLTDGIVGLALSPPSHTASRVLYFQPMATDRIFAIATSVLQAGPIEELPVQLVGRKSSQGVGLAVDPNDGSVYFSPLSETAVASWQPGTNLNKVLAYNPDLLQFPTELRIAYRDNGNLWLLSTRFQKFFRRTVNPREINLRILRINLSAPIGNLLTFKKK</sequence>
<dbReference type="PANTHER" id="PTHR10009">
    <property type="entry name" value="PROTEIN YELLOW-RELATED"/>
    <property type="match status" value="1"/>
</dbReference>
<reference evidence="5" key="1">
    <citation type="journal article" date="2024" name="Gigascience">
        <title>Chromosome-level genome of the poultry shaft louse Menopon gallinae provides insight into the host-switching and adaptive evolution of parasitic lice.</title>
        <authorList>
            <person name="Xu Y."/>
            <person name="Ma L."/>
            <person name="Liu S."/>
            <person name="Liang Y."/>
            <person name="Liu Q."/>
            <person name="He Z."/>
            <person name="Tian L."/>
            <person name="Duan Y."/>
            <person name="Cai W."/>
            <person name="Li H."/>
            <person name="Song F."/>
        </authorList>
    </citation>
    <scope>NUCLEOTIDE SEQUENCE</scope>
    <source>
        <strain evidence="5">Cailab_2023a</strain>
    </source>
</reference>
<dbReference type="InterPro" id="IPR011042">
    <property type="entry name" value="6-blade_b-propeller_TolB-like"/>
</dbReference>
<proteinExistence type="inferred from homology"/>
<dbReference type="PRINTS" id="PR01366">
    <property type="entry name" value="ROYALJELLY"/>
</dbReference>
<dbReference type="PROSITE" id="PS51257">
    <property type="entry name" value="PROKAR_LIPOPROTEIN"/>
    <property type="match status" value="1"/>
</dbReference>
<feature type="chain" id="PRO_5043946304" evidence="4">
    <location>
        <begin position="22"/>
        <end position="401"/>
    </location>
</feature>
<dbReference type="PANTHER" id="PTHR10009:SF19">
    <property type="entry name" value="RE55542P"/>
    <property type="match status" value="1"/>
</dbReference>
<feature type="signal peptide" evidence="4">
    <location>
        <begin position="1"/>
        <end position="21"/>
    </location>
</feature>
<accession>A0AAW2I8D0</accession>
<dbReference type="Gene3D" id="2.120.10.30">
    <property type="entry name" value="TolB, C-terminal domain"/>
    <property type="match status" value="1"/>
</dbReference>
<evidence type="ECO:0000256" key="3">
    <source>
        <dbReference type="ARBA" id="ARBA00022525"/>
    </source>
</evidence>
<keyword evidence="3" id="KW-0964">Secreted</keyword>
<dbReference type="EMBL" id="JARGDH010000001">
    <property type="protein sequence ID" value="KAL0278637.1"/>
    <property type="molecule type" value="Genomic_DNA"/>
</dbReference>
<evidence type="ECO:0000256" key="1">
    <source>
        <dbReference type="ARBA" id="ARBA00004613"/>
    </source>
</evidence>
<evidence type="ECO:0000256" key="2">
    <source>
        <dbReference type="ARBA" id="ARBA00009127"/>
    </source>
</evidence>
<comment type="caution">
    <text evidence="5">The sequence shown here is derived from an EMBL/GenBank/DDBJ whole genome shotgun (WGS) entry which is preliminary data.</text>
</comment>
<dbReference type="InterPro" id="IPR017996">
    <property type="entry name" value="MRJP/yellow-related"/>
</dbReference>
<organism evidence="5">
    <name type="scientific">Menopon gallinae</name>
    <name type="common">poultry shaft louse</name>
    <dbReference type="NCBI Taxonomy" id="328185"/>
    <lineage>
        <taxon>Eukaryota</taxon>
        <taxon>Metazoa</taxon>
        <taxon>Ecdysozoa</taxon>
        <taxon>Arthropoda</taxon>
        <taxon>Hexapoda</taxon>
        <taxon>Insecta</taxon>
        <taxon>Pterygota</taxon>
        <taxon>Neoptera</taxon>
        <taxon>Paraneoptera</taxon>
        <taxon>Psocodea</taxon>
        <taxon>Troctomorpha</taxon>
        <taxon>Phthiraptera</taxon>
        <taxon>Amblycera</taxon>
        <taxon>Menoponidae</taxon>
        <taxon>Menopon</taxon>
    </lineage>
</organism>
<comment type="subcellular location">
    <subcellularLocation>
        <location evidence="1">Secreted</location>
    </subcellularLocation>
</comment>
<keyword evidence="4" id="KW-0732">Signal</keyword>
<evidence type="ECO:0000313" key="5">
    <source>
        <dbReference type="EMBL" id="KAL0278637.1"/>
    </source>
</evidence>